<evidence type="ECO:0000313" key="8">
    <source>
        <dbReference type="EMBL" id="KAK1632619.1"/>
    </source>
</evidence>
<dbReference type="CDD" id="cd10017">
    <property type="entry name" value="B3_DNA"/>
    <property type="match status" value="4"/>
</dbReference>
<sequence>MSQCQPQCHLQPAEPYFTITSEAAPGGRAPELVVPAAPRLQTSSTGDADSPAEKLEHYGTAQGLLAESAPPGVRRNAEPRMRKGKHPDSASHQDIKKAPVEMSNPYECCNSKAKFIVQMHGNFKDNMVVPERLVDHFGGKISGTIKLESPTGQVFDVGVAKKTNKMILQSGWEAFVDANQMQENYFLVFRHLGMSCFKVTVFDSHGEEKISCRAGTKNPTHDENPCAYCAEMSSRSRDDASDSDGCCRKPGKKPAAKYPSSDELSAEDSGSESESMESDDFQGLSKDYVLAGRCHLTEEEEAEINSLVTELRPEIPLLVVMIKKTNVNHYLIISKDYARAHFPHRTQFISLKLPGKSKAWSCKFFTGPDGSGGRLSLREFVRDNRVKEGDLCLFQPMTEVESTRFTFMVHLLQKAGRTDIGSTHGEDSPSEYGSIRSDDQETSSEVRYILPSRCQLDEEDEVGIDALVAKIQPEIPLLVVQMKKSNVNGPQATLVISKGYADAHFPSESQTITLRLAGGKKWHPHFHVRPGNIGYVLNGRWFEFVRDNHLHEEDICLFQPINKSEGRRFMVMVHLLPKARRTRRSKGGDAVPGSNKKASTSCVKDELVDGPSDDSKRSGYVVLGCLTTAQEKIVAEKVKAIQSPAPVYVVYMDKSNLSTALDLGTTGNAAADRHLPDGKQTLTLRQAGQGKAWHVKMRHRRMIPEGGWHEFVADNRLRARDICLLEPVKNERLAMAFHIIRIEQHG</sequence>
<name>A0AAD8RWU5_LOLMU</name>
<feature type="domain" description="TF-B3" evidence="7">
    <location>
        <begin position="479"/>
        <end position="577"/>
    </location>
</feature>
<dbReference type="AlphaFoldDB" id="A0AAD8RWU5"/>
<reference evidence="8" key="1">
    <citation type="submission" date="2023-07" db="EMBL/GenBank/DDBJ databases">
        <title>A chromosome-level genome assembly of Lolium multiflorum.</title>
        <authorList>
            <person name="Chen Y."/>
            <person name="Copetti D."/>
            <person name="Kolliker R."/>
            <person name="Studer B."/>
        </authorList>
    </citation>
    <scope>NUCLEOTIDE SEQUENCE</scope>
    <source>
        <strain evidence="8">02402/16</strain>
        <tissue evidence="8">Leaf</tissue>
    </source>
</reference>
<dbReference type="InterPro" id="IPR015300">
    <property type="entry name" value="DNA-bd_pseudobarrel_sf"/>
</dbReference>
<feature type="domain" description="TF-B3" evidence="7">
    <location>
        <begin position="112"/>
        <end position="205"/>
    </location>
</feature>
<dbReference type="InterPro" id="IPR044837">
    <property type="entry name" value="REM16-like"/>
</dbReference>
<dbReference type="InterPro" id="IPR003340">
    <property type="entry name" value="B3_DNA-bd"/>
</dbReference>
<dbReference type="GO" id="GO:0005634">
    <property type="term" value="C:nucleus"/>
    <property type="evidence" value="ECO:0007669"/>
    <property type="project" value="UniProtKB-SubCell"/>
</dbReference>
<keyword evidence="2" id="KW-0805">Transcription regulation</keyword>
<accession>A0AAD8RWU5</accession>
<evidence type="ECO:0000256" key="6">
    <source>
        <dbReference type="SAM" id="MobiDB-lite"/>
    </source>
</evidence>
<dbReference type="Gene3D" id="2.40.330.10">
    <property type="entry name" value="DNA-binding pseudobarrel domain"/>
    <property type="match status" value="4"/>
</dbReference>
<keyword evidence="3" id="KW-0238">DNA-binding</keyword>
<feature type="compositionally biased region" description="Basic and acidic residues" evidence="6">
    <location>
        <begin position="75"/>
        <end position="94"/>
    </location>
</feature>
<organism evidence="8 9">
    <name type="scientific">Lolium multiflorum</name>
    <name type="common">Italian ryegrass</name>
    <name type="synonym">Lolium perenne subsp. multiflorum</name>
    <dbReference type="NCBI Taxonomy" id="4521"/>
    <lineage>
        <taxon>Eukaryota</taxon>
        <taxon>Viridiplantae</taxon>
        <taxon>Streptophyta</taxon>
        <taxon>Embryophyta</taxon>
        <taxon>Tracheophyta</taxon>
        <taxon>Spermatophyta</taxon>
        <taxon>Magnoliopsida</taxon>
        <taxon>Liliopsida</taxon>
        <taxon>Poales</taxon>
        <taxon>Poaceae</taxon>
        <taxon>BOP clade</taxon>
        <taxon>Pooideae</taxon>
        <taxon>Poodae</taxon>
        <taxon>Poeae</taxon>
        <taxon>Poeae Chloroplast Group 2 (Poeae type)</taxon>
        <taxon>Loliodinae</taxon>
        <taxon>Loliinae</taxon>
        <taxon>Lolium</taxon>
    </lineage>
</organism>
<dbReference type="PANTHER" id="PTHR31391">
    <property type="entry name" value="B3 DOMAIN-CONTAINING PROTEIN OS11G0197600-RELATED"/>
    <property type="match status" value="1"/>
</dbReference>
<feature type="compositionally biased region" description="Basic and acidic residues" evidence="6">
    <location>
        <begin position="603"/>
        <end position="614"/>
    </location>
</feature>
<keyword evidence="5" id="KW-0539">Nucleus</keyword>
<evidence type="ECO:0000259" key="7">
    <source>
        <dbReference type="PROSITE" id="PS50863"/>
    </source>
</evidence>
<evidence type="ECO:0000256" key="2">
    <source>
        <dbReference type="ARBA" id="ARBA00023015"/>
    </source>
</evidence>
<comment type="caution">
    <text evidence="8">The sequence shown here is derived from an EMBL/GenBank/DDBJ whole genome shotgun (WGS) entry which is preliminary data.</text>
</comment>
<dbReference type="GO" id="GO:0003677">
    <property type="term" value="F:DNA binding"/>
    <property type="evidence" value="ECO:0007669"/>
    <property type="project" value="UniProtKB-KW"/>
</dbReference>
<keyword evidence="4" id="KW-0804">Transcription</keyword>
<evidence type="ECO:0000256" key="4">
    <source>
        <dbReference type="ARBA" id="ARBA00023163"/>
    </source>
</evidence>
<feature type="region of interest" description="Disordered" evidence="6">
    <location>
        <begin position="419"/>
        <end position="442"/>
    </location>
</feature>
<protein>
    <recommendedName>
        <fullName evidence="7">TF-B3 domain-containing protein</fullName>
    </recommendedName>
</protein>
<evidence type="ECO:0000256" key="1">
    <source>
        <dbReference type="ARBA" id="ARBA00004123"/>
    </source>
</evidence>
<dbReference type="SUPFAM" id="SSF101936">
    <property type="entry name" value="DNA-binding pseudobarrel domain"/>
    <property type="match status" value="4"/>
</dbReference>
<keyword evidence="9" id="KW-1185">Reference proteome</keyword>
<dbReference type="PANTHER" id="PTHR31391:SF106">
    <property type="entry name" value="B3 DOMAIN-CONTAINING PROTEIN OS01G0723500"/>
    <property type="match status" value="1"/>
</dbReference>
<dbReference type="Proteomes" id="UP001231189">
    <property type="component" value="Unassembled WGS sequence"/>
</dbReference>
<feature type="region of interest" description="Disordered" evidence="6">
    <location>
        <begin position="236"/>
        <end position="281"/>
    </location>
</feature>
<gene>
    <name evidence="8" type="ORF">QYE76_006934</name>
</gene>
<evidence type="ECO:0000256" key="5">
    <source>
        <dbReference type="ARBA" id="ARBA00023242"/>
    </source>
</evidence>
<feature type="compositionally biased region" description="Acidic residues" evidence="6">
    <location>
        <begin position="264"/>
        <end position="280"/>
    </location>
</feature>
<dbReference type="Pfam" id="PF02362">
    <property type="entry name" value="B3"/>
    <property type="match status" value="3"/>
</dbReference>
<evidence type="ECO:0000256" key="3">
    <source>
        <dbReference type="ARBA" id="ARBA00023125"/>
    </source>
</evidence>
<evidence type="ECO:0000313" key="9">
    <source>
        <dbReference type="Proteomes" id="UP001231189"/>
    </source>
</evidence>
<proteinExistence type="predicted"/>
<feature type="region of interest" description="Disordered" evidence="6">
    <location>
        <begin position="36"/>
        <end position="94"/>
    </location>
</feature>
<dbReference type="PROSITE" id="PS50863">
    <property type="entry name" value="B3"/>
    <property type="match status" value="3"/>
</dbReference>
<feature type="region of interest" description="Disordered" evidence="6">
    <location>
        <begin position="582"/>
        <end position="614"/>
    </location>
</feature>
<comment type="subcellular location">
    <subcellularLocation>
        <location evidence="1">Nucleus</location>
    </subcellularLocation>
</comment>
<feature type="domain" description="TF-B3" evidence="7">
    <location>
        <begin position="648"/>
        <end position="743"/>
    </location>
</feature>
<dbReference type="SMART" id="SM01019">
    <property type="entry name" value="B3"/>
    <property type="match status" value="4"/>
</dbReference>
<dbReference type="EMBL" id="JAUUTY010000005">
    <property type="protein sequence ID" value="KAK1632619.1"/>
    <property type="molecule type" value="Genomic_DNA"/>
</dbReference>